<evidence type="ECO:0000259" key="1">
    <source>
        <dbReference type="Pfam" id="PF04230"/>
    </source>
</evidence>
<dbReference type="Pfam" id="PF04230">
    <property type="entry name" value="PS_pyruv_trans"/>
    <property type="match status" value="1"/>
</dbReference>
<proteinExistence type="predicted"/>
<protein>
    <submittedName>
        <fullName evidence="2">Polysaccharide pyruvyl transferase family protein</fullName>
        <ecNumber evidence="2">2.4.-.-</ecNumber>
    </submittedName>
</protein>
<name>A0ABU5IW72_9BACI</name>
<keyword evidence="2" id="KW-0328">Glycosyltransferase</keyword>
<dbReference type="GO" id="GO:0016757">
    <property type="term" value="F:glycosyltransferase activity"/>
    <property type="evidence" value="ECO:0007669"/>
    <property type="project" value="UniProtKB-KW"/>
</dbReference>
<accession>A0ABU5IW72</accession>
<dbReference type="Proteomes" id="UP001290455">
    <property type="component" value="Unassembled WGS sequence"/>
</dbReference>
<sequence>MNVLYLGWLGYKNIGDELMWDIFREKFNQKVDITKYKLIPSTRILQVRLRNNKYYLKDFDSIVLGGGSLLVPGYITILYNAIKVNKNINLFIWGSGIDWLEKKELDRFLSINSEQNKLKREFNHFKDKQFKHKLQTVIQHAKFIGVRGHFTYEYLKSLGLQLDHVKVTGDPGLLTTTIPDSVGNLNSKKVVINWGTANQNLYGKDEEALENSIVDVVNELITKGYEIYIYPIWNKDIAPCKSLYEKITDKKNVHLINTVLDQYQILELIKDARFTINFKLHANVLSAARGIPFIALGYRFKTFDFANFIGLDQLVISTSDPNFTENILTKVSYIENQGSLLFNDMSAIQQTVENDLDQIFEYFR</sequence>
<gene>
    <name evidence="2" type="ORF">SM124_06575</name>
</gene>
<feature type="domain" description="Polysaccharide pyruvyl transferase" evidence="1">
    <location>
        <begin position="13"/>
        <end position="298"/>
    </location>
</feature>
<keyword evidence="3" id="KW-1185">Reference proteome</keyword>
<dbReference type="PANTHER" id="PTHR36836:SF1">
    <property type="entry name" value="COLANIC ACID BIOSYNTHESIS PROTEIN WCAK"/>
    <property type="match status" value="1"/>
</dbReference>
<comment type="caution">
    <text evidence="2">The sequence shown here is derived from an EMBL/GenBank/DDBJ whole genome shotgun (WGS) entry which is preliminary data.</text>
</comment>
<dbReference type="RefSeq" id="WP_322445704.1">
    <property type="nucleotide sequence ID" value="NZ_JAXOFX010000003.1"/>
</dbReference>
<keyword evidence="2" id="KW-0808">Transferase</keyword>
<dbReference type="InterPro" id="IPR007345">
    <property type="entry name" value="Polysacch_pyruvyl_Trfase"/>
</dbReference>
<reference evidence="2 3" key="1">
    <citation type="submission" date="2023-11" db="EMBL/GenBank/DDBJ databases">
        <title>Bacillus jintuensis, isolated from a mudflat on the Beibu Gulf coast.</title>
        <authorList>
            <person name="Li M."/>
        </authorList>
    </citation>
    <scope>NUCLEOTIDE SEQUENCE [LARGE SCALE GENOMIC DNA]</scope>
    <source>
        <strain evidence="2 3">31A1R</strain>
    </source>
</reference>
<dbReference type="PANTHER" id="PTHR36836">
    <property type="entry name" value="COLANIC ACID BIOSYNTHESIS PROTEIN WCAK"/>
    <property type="match status" value="1"/>
</dbReference>
<dbReference type="EC" id="2.4.-.-" evidence="2"/>
<evidence type="ECO:0000313" key="2">
    <source>
        <dbReference type="EMBL" id="MDZ5471409.1"/>
    </source>
</evidence>
<dbReference type="EMBL" id="JAXOFX010000003">
    <property type="protein sequence ID" value="MDZ5471409.1"/>
    <property type="molecule type" value="Genomic_DNA"/>
</dbReference>
<evidence type="ECO:0000313" key="3">
    <source>
        <dbReference type="Proteomes" id="UP001290455"/>
    </source>
</evidence>
<organism evidence="2 3">
    <name type="scientific">Robertmurraya mangrovi</name>
    <dbReference type="NCBI Taxonomy" id="3098077"/>
    <lineage>
        <taxon>Bacteria</taxon>
        <taxon>Bacillati</taxon>
        <taxon>Bacillota</taxon>
        <taxon>Bacilli</taxon>
        <taxon>Bacillales</taxon>
        <taxon>Bacillaceae</taxon>
        <taxon>Robertmurraya</taxon>
    </lineage>
</organism>